<dbReference type="AlphaFoldDB" id="A0A0C9U8E3"/>
<dbReference type="Proteomes" id="UP000054279">
    <property type="component" value="Unassembled WGS sequence"/>
</dbReference>
<proteinExistence type="predicted"/>
<protein>
    <submittedName>
        <fullName evidence="2">Unplaced genomic scaffold SPHSTscaffold_181, whole genome shotgun sequence</fullName>
    </submittedName>
</protein>
<evidence type="ECO:0000256" key="1">
    <source>
        <dbReference type="SAM" id="SignalP"/>
    </source>
</evidence>
<dbReference type="OrthoDB" id="3330648at2759"/>
<feature type="signal peptide" evidence="1">
    <location>
        <begin position="1"/>
        <end position="16"/>
    </location>
</feature>
<dbReference type="HOGENOM" id="CLU_1478531_0_0_1"/>
<feature type="chain" id="PRO_5002220931" evidence="1">
    <location>
        <begin position="17"/>
        <end position="183"/>
    </location>
</feature>
<reference evidence="2 3" key="1">
    <citation type="submission" date="2014-06" db="EMBL/GenBank/DDBJ databases">
        <title>Evolutionary Origins and Diversification of the Mycorrhizal Mutualists.</title>
        <authorList>
            <consortium name="DOE Joint Genome Institute"/>
            <consortium name="Mycorrhizal Genomics Consortium"/>
            <person name="Kohler A."/>
            <person name="Kuo A."/>
            <person name="Nagy L.G."/>
            <person name="Floudas D."/>
            <person name="Copeland A."/>
            <person name="Barry K.W."/>
            <person name="Cichocki N."/>
            <person name="Veneault-Fourrey C."/>
            <person name="LaButti K."/>
            <person name="Lindquist E.A."/>
            <person name="Lipzen A."/>
            <person name="Lundell T."/>
            <person name="Morin E."/>
            <person name="Murat C."/>
            <person name="Riley R."/>
            <person name="Ohm R."/>
            <person name="Sun H."/>
            <person name="Tunlid A."/>
            <person name="Henrissat B."/>
            <person name="Grigoriev I.V."/>
            <person name="Hibbett D.S."/>
            <person name="Martin F."/>
        </authorList>
    </citation>
    <scope>NUCLEOTIDE SEQUENCE [LARGE SCALE GENOMIC DNA]</scope>
    <source>
        <strain evidence="2 3">SS14</strain>
    </source>
</reference>
<evidence type="ECO:0000313" key="2">
    <source>
        <dbReference type="EMBL" id="KIJ30709.1"/>
    </source>
</evidence>
<organism evidence="2 3">
    <name type="scientific">Sphaerobolus stellatus (strain SS14)</name>
    <dbReference type="NCBI Taxonomy" id="990650"/>
    <lineage>
        <taxon>Eukaryota</taxon>
        <taxon>Fungi</taxon>
        <taxon>Dikarya</taxon>
        <taxon>Basidiomycota</taxon>
        <taxon>Agaricomycotina</taxon>
        <taxon>Agaricomycetes</taxon>
        <taxon>Phallomycetidae</taxon>
        <taxon>Geastrales</taxon>
        <taxon>Sphaerobolaceae</taxon>
        <taxon>Sphaerobolus</taxon>
    </lineage>
</organism>
<keyword evidence="3" id="KW-1185">Reference proteome</keyword>
<gene>
    <name evidence="2" type="ORF">M422DRAFT_267754</name>
</gene>
<sequence>MRYFSLLAVATVSVVAVPLADIDVLTPVNGVVSAVADVLANVDTAVGNVAVKDSNVADNIGNNNDINILGARDVATVGTLIEALANALAKADVSLNAVLANVQVQDSSLITNILNDNSITVLRRDGVALPDNIDAIVLAFIDALVAAGVDVQAAVANIGIDYSTLLSNIGNNNVVFVRSLPET</sequence>
<accession>A0A0C9U8E3</accession>
<name>A0A0C9U8E3_SPHS4</name>
<evidence type="ECO:0000313" key="3">
    <source>
        <dbReference type="Proteomes" id="UP000054279"/>
    </source>
</evidence>
<dbReference type="EMBL" id="KN837256">
    <property type="protein sequence ID" value="KIJ30709.1"/>
    <property type="molecule type" value="Genomic_DNA"/>
</dbReference>
<keyword evidence="1" id="KW-0732">Signal</keyword>
<feature type="non-terminal residue" evidence="2">
    <location>
        <position position="183"/>
    </location>
</feature>